<dbReference type="CDD" id="cd08637">
    <property type="entry name" value="DNA_pol_A_pol_I_C"/>
    <property type="match status" value="1"/>
</dbReference>
<dbReference type="Pfam" id="PF01367">
    <property type="entry name" value="5_3_exonuc"/>
    <property type="match status" value="1"/>
</dbReference>
<evidence type="ECO:0000256" key="5">
    <source>
        <dbReference type="ARBA" id="ARBA00022763"/>
    </source>
</evidence>
<dbReference type="InterPro" id="IPR029060">
    <property type="entry name" value="PIN-like_dom_sf"/>
</dbReference>
<comment type="catalytic activity">
    <reaction evidence="9 11">
        <text>DNA(n) + a 2'-deoxyribonucleoside 5'-triphosphate = DNA(n+1) + diphosphate</text>
        <dbReference type="Rhea" id="RHEA:22508"/>
        <dbReference type="Rhea" id="RHEA-COMP:17339"/>
        <dbReference type="Rhea" id="RHEA-COMP:17340"/>
        <dbReference type="ChEBI" id="CHEBI:33019"/>
        <dbReference type="ChEBI" id="CHEBI:61560"/>
        <dbReference type="ChEBI" id="CHEBI:173112"/>
        <dbReference type="EC" id="2.7.7.7"/>
    </reaction>
</comment>
<dbReference type="PRINTS" id="PR00868">
    <property type="entry name" value="DNAPOLI"/>
</dbReference>
<dbReference type="FunFam" id="1.20.1060.10:FF:000001">
    <property type="entry name" value="DNA polymerase I"/>
    <property type="match status" value="1"/>
</dbReference>
<keyword evidence="7 11" id="KW-0238">DNA-binding</keyword>
<dbReference type="NCBIfam" id="TIGR00593">
    <property type="entry name" value="pola"/>
    <property type="match status" value="1"/>
</dbReference>
<feature type="domain" description="5'-3' exonuclease" evidence="13">
    <location>
        <begin position="3"/>
        <end position="267"/>
    </location>
</feature>
<dbReference type="InterPro" id="IPR043502">
    <property type="entry name" value="DNA/RNA_pol_sf"/>
</dbReference>
<gene>
    <name evidence="11" type="primary">polA</name>
    <name evidence="15" type="ORF">CO174_05180</name>
</gene>
<keyword evidence="5 11" id="KW-0227">DNA damage</keyword>
<dbReference type="Gene3D" id="3.30.420.10">
    <property type="entry name" value="Ribonuclease H-like superfamily/Ribonuclease H"/>
    <property type="match status" value="1"/>
</dbReference>
<keyword evidence="11" id="KW-0378">Hydrolase</keyword>
<evidence type="ECO:0000256" key="8">
    <source>
        <dbReference type="ARBA" id="ARBA00023204"/>
    </source>
</evidence>
<feature type="coiled-coil region" evidence="12">
    <location>
        <begin position="495"/>
        <end position="522"/>
    </location>
</feature>
<dbReference type="CDD" id="cd09859">
    <property type="entry name" value="PIN_53EXO"/>
    <property type="match status" value="1"/>
</dbReference>
<keyword evidence="8 11" id="KW-0234">DNA repair</keyword>
<protein>
    <recommendedName>
        <fullName evidence="10 11">DNA polymerase I</fullName>
        <ecNumber evidence="10 11">2.7.7.7</ecNumber>
    </recommendedName>
</protein>
<keyword evidence="6 11" id="KW-0239">DNA-directed DNA polymerase</keyword>
<dbReference type="GO" id="GO:0006302">
    <property type="term" value="P:double-strand break repair"/>
    <property type="evidence" value="ECO:0007669"/>
    <property type="project" value="TreeGrafter"/>
</dbReference>
<dbReference type="InterPro" id="IPR019760">
    <property type="entry name" value="DNA-dir_DNA_pol_A_CS"/>
</dbReference>
<sequence length="874" mass="97085">MSKKETFLVLDGNALLHRAWHAIPPLTTKDGLVVNAAYGFAMIVEKLLEQYTPDYMAVAWDLPGGTFRDEIYKDYKAGRAEKEQELYDQIPIIQNLMDAFGIPSIEAKGYEADDIIGTIATKATKKGMSTLIVTGDLDALQLVDKDVSVVFFVKGISETKTYDPALVEERFGLTTEQMIDYKALRGDASDNIPGLKGVGEKTATLLLQQYGTVKGIFNAIEAGAVEEKYAKKFRGFEDDIETNKKLVSIVRDVKSGFRFDTAKQHGPDWERVLGLYRDLEFRTLLRKHKVPTPDAPTLKNQKTSSEVLIVKDPKELVSALTKLGSAVGVMLVKQPADLFGATLSAVCVSNSDLGVVVPNPSVEALKVIGERLVQSERVVAHDAKSIMHASGWVLGGNVFDVMIASYLLHAGSRAHDLASIAHTQLNETVPELPSSFAKESDYKKLGQATAILTRLAKKMQKALKENSLLEVFDEMETPLLRILYEMETAGIQLDVDSLNTFSKKLEKEINALTKKILKLAGEEFNINSPSQLAVILFEKLSLPTKRIKKTKTGFSTAASELEKLWGEHEIIPLISEYRELTKLQSTYVETLPKLVGKDGRIHTTYNQAVAATGRLSSSDPNLQNIPIKTELGREIRKAFVAPRGRRFVAADYSQIELRLVAVIAKDKPFIQAFQEGADIHTRTAAEVWEIDEASVTPEQRRAAKAINFGIIYGMGPRALSQSTNLTFGEAQEFIDKYFQIHHAVRDYLDETKVLAHEQEYVETLFGRRRYVPEVNSGVPMLVAAAERMAINHPIQGTASDLMKKTMIAVDGWLRTSKWPAVMLLQVHDELILECDKDAVDHVAKGLKEMMESVASFDVPLLVEVEVGRNWGEME</sequence>
<reference evidence="16" key="1">
    <citation type="submission" date="2017-09" db="EMBL/GenBank/DDBJ databases">
        <title>Depth-based differentiation of microbial function through sediment-hosted aquifers and enrichment of novel symbionts in the deep terrestrial subsurface.</title>
        <authorList>
            <person name="Probst A.J."/>
            <person name="Ladd B."/>
            <person name="Jarett J.K."/>
            <person name="Geller-Mcgrath D.E."/>
            <person name="Sieber C.M.K."/>
            <person name="Emerson J.B."/>
            <person name="Anantharaman K."/>
            <person name="Thomas B.C."/>
            <person name="Malmstrom R."/>
            <person name="Stieglmeier M."/>
            <person name="Klingl A."/>
            <person name="Woyke T."/>
            <person name="Ryan C.M."/>
            <person name="Banfield J.F."/>
        </authorList>
    </citation>
    <scope>NUCLEOTIDE SEQUENCE [LARGE SCALE GENOMIC DNA]</scope>
</reference>
<keyword evidence="2 11" id="KW-0808">Transferase</keyword>
<dbReference type="PANTHER" id="PTHR10133">
    <property type="entry name" value="DNA POLYMERASE I"/>
    <property type="match status" value="1"/>
</dbReference>
<dbReference type="InterPro" id="IPR020046">
    <property type="entry name" value="5-3_exonucl_a-hlix_arch_N"/>
</dbReference>
<proteinExistence type="inferred from homology"/>
<keyword evidence="4 11" id="KW-0235">DNA replication</keyword>
<evidence type="ECO:0000259" key="13">
    <source>
        <dbReference type="SMART" id="SM00475"/>
    </source>
</evidence>
<dbReference type="Pfam" id="PF02739">
    <property type="entry name" value="5_3_exonuc_N"/>
    <property type="match status" value="1"/>
</dbReference>
<dbReference type="PROSITE" id="PS00447">
    <property type="entry name" value="DNA_POLYMERASE_A"/>
    <property type="match status" value="1"/>
</dbReference>
<evidence type="ECO:0000256" key="4">
    <source>
        <dbReference type="ARBA" id="ARBA00022705"/>
    </source>
</evidence>
<dbReference type="GO" id="GO:0006261">
    <property type="term" value="P:DNA-templated DNA replication"/>
    <property type="evidence" value="ECO:0007669"/>
    <property type="project" value="UniProtKB-UniRule"/>
</dbReference>
<dbReference type="GO" id="GO:0003887">
    <property type="term" value="F:DNA-directed DNA polymerase activity"/>
    <property type="evidence" value="ECO:0007669"/>
    <property type="project" value="UniProtKB-UniRule"/>
</dbReference>
<evidence type="ECO:0000256" key="6">
    <source>
        <dbReference type="ARBA" id="ARBA00022932"/>
    </source>
</evidence>
<dbReference type="InterPro" id="IPR018320">
    <property type="entry name" value="DNA_polymerase_1"/>
</dbReference>
<evidence type="ECO:0000256" key="2">
    <source>
        <dbReference type="ARBA" id="ARBA00022679"/>
    </source>
</evidence>
<dbReference type="Gene3D" id="1.20.1060.10">
    <property type="entry name" value="Taq DNA Polymerase, Chain T, domain 4"/>
    <property type="match status" value="1"/>
</dbReference>
<dbReference type="SUPFAM" id="SSF56672">
    <property type="entry name" value="DNA/RNA polymerases"/>
    <property type="match status" value="1"/>
</dbReference>
<dbReference type="Gene3D" id="3.40.50.1010">
    <property type="entry name" value="5'-nuclease"/>
    <property type="match status" value="1"/>
</dbReference>
<evidence type="ECO:0000256" key="9">
    <source>
        <dbReference type="ARBA" id="ARBA00049244"/>
    </source>
</evidence>
<keyword evidence="3 11" id="KW-0548">Nucleotidyltransferase</keyword>
<evidence type="ECO:0000256" key="11">
    <source>
        <dbReference type="RuleBase" id="RU004460"/>
    </source>
</evidence>
<evidence type="ECO:0000256" key="3">
    <source>
        <dbReference type="ARBA" id="ARBA00022695"/>
    </source>
</evidence>
<evidence type="ECO:0000256" key="7">
    <source>
        <dbReference type="ARBA" id="ARBA00023125"/>
    </source>
</evidence>
<feature type="domain" description="DNA-directed DNA polymerase family A palm" evidence="14">
    <location>
        <begin position="632"/>
        <end position="838"/>
    </location>
</feature>
<dbReference type="FunFam" id="1.10.150.20:FF:000003">
    <property type="entry name" value="DNA polymerase I"/>
    <property type="match status" value="1"/>
</dbReference>
<dbReference type="AlphaFoldDB" id="A0A2M7XAY1"/>
<dbReference type="SUPFAM" id="SSF47807">
    <property type="entry name" value="5' to 3' exonuclease, C-terminal subdomain"/>
    <property type="match status" value="1"/>
</dbReference>
<name>A0A2M7XAY1_9BACT</name>
<dbReference type="InterPro" id="IPR036279">
    <property type="entry name" value="5-3_exonuclease_C_sf"/>
</dbReference>
<dbReference type="SMART" id="SM00475">
    <property type="entry name" value="53EXOc"/>
    <property type="match status" value="1"/>
</dbReference>
<dbReference type="Gene3D" id="3.30.70.370">
    <property type="match status" value="1"/>
</dbReference>
<dbReference type="Proteomes" id="UP000229385">
    <property type="component" value="Unassembled WGS sequence"/>
</dbReference>
<comment type="caution">
    <text evidence="15">The sequence shown here is derived from an EMBL/GenBank/DDBJ whole genome shotgun (WGS) entry which is preliminary data.</text>
</comment>
<keyword evidence="12" id="KW-0175">Coiled coil</keyword>
<evidence type="ECO:0000256" key="10">
    <source>
        <dbReference type="NCBIfam" id="TIGR00593"/>
    </source>
</evidence>
<evidence type="ECO:0000256" key="12">
    <source>
        <dbReference type="SAM" id="Coils"/>
    </source>
</evidence>
<dbReference type="SMART" id="SM00482">
    <property type="entry name" value="POLAc"/>
    <property type="match status" value="1"/>
</dbReference>
<dbReference type="FunFam" id="1.10.150.20:FF:000002">
    <property type="entry name" value="DNA polymerase I"/>
    <property type="match status" value="1"/>
</dbReference>
<dbReference type="InterPro" id="IPR002298">
    <property type="entry name" value="DNA_polymerase_A"/>
</dbReference>
<dbReference type="SMART" id="SM00279">
    <property type="entry name" value="HhH2"/>
    <property type="match status" value="1"/>
</dbReference>
<keyword evidence="11" id="KW-0269">Exonuclease</keyword>
<dbReference type="CDD" id="cd06140">
    <property type="entry name" value="DNA_polA_I_Bacillus_like_exo"/>
    <property type="match status" value="1"/>
</dbReference>
<comment type="function">
    <text evidence="11">In addition to polymerase activity, this DNA polymerase exhibits 5'-3' exonuclease activity.</text>
</comment>
<comment type="similarity">
    <text evidence="1 11">Belongs to the DNA polymerase type-A family.</text>
</comment>
<organism evidence="15 16">
    <name type="scientific">Candidatus Uhrbacteria bacterium CG_4_9_14_3_um_filter_50_9</name>
    <dbReference type="NCBI Taxonomy" id="1975035"/>
    <lineage>
        <taxon>Bacteria</taxon>
        <taxon>Candidatus Uhriibacteriota</taxon>
    </lineage>
</organism>
<dbReference type="Gene3D" id="1.10.150.20">
    <property type="entry name" value="5' to 3' exonuclease, C-terminal subdomain"/>
    <property type="match status" value="2"/>
</dbReference>
<dbReference type="InterPro" id="IPR012337">
    <property type="entry name" value="RNaseH-like_sf"/>
</dbReference>
<dbReference type="InterPro" id="IPR001098">
    <property type="entry name" value="DNA-dir_DNA_pol_A_palm_dom"/>
</dbReference>
<dbReference type="InterPro" id="IPR002421">
    <property type="entry name" value="5-3_exonuclease"/>
</dbReference>
<evidence type="ECO:0000256" key="1">
    <source>
        <dbReference type="ARBA" id="ARBA00007705"/>
    </source>
</evidence>
<dbReference type="InterPro" id="IPR036397">
    <property type="entry name" value="RNaseH_sf"/>
</dbReference>
<dbReference type="SUPFAM" id="SSF88723">
    <property type="entry name" value="PIN domain-like"/>
    <property type="match status" value="1"/>
</dbReference>
<dbReference type="PANTHER" id="PTHR10133:SF27">
    <property type="entry name" value="DNA POLYMERASE NU"/>
    <property type="match status" value="1"/>
</dbReference>
<dbReference type="GO" id="GO:0003677">
    <property type="term" value="F:DNA binding"/>
    <property type="evidence" value="ECO:0007669"/>
    <property type="project" value="UniProtKB-UniRule"/>
</dbReference>
<dbReference type="GO" id="GO:0008409">
    <property type="term" value="F:5'-3' exonuclease activity"/>
    <property type="evidence" value="ECO:0007669"/>
    <property type="project" value="UniProtKB-UniRule"/>
</dbReference>
<accession>A0A2M7XAY1</accession>
<evidence type="ECO:0000313" key="15">
    <source>
        <dbReference type="EMBL" id="PJA45048.1"/>
    </source>
</evidence>
<dbReference type="EC" id="2.7.7.7" evidence="10 11"/>
<dbReference type="SUPFAM" id="SSF53098">
    <property type="entry name" value="Ribonuclease H-like"/>
    <property type="match status" value="1"/>
</dbReference>
<dbReference type="CDD" id="cd09898">
    <property type="entry name" value="H3TH_53EXO"/>
    <property type="match status" value="1"/>
</dbReference>
<keyword evidence="11" id="KW-0540">Nuclease</keyword>
<dbReference type="InterPro" id="IPR020045">
    <property type="entry name" value="DNA_polI_H3TH"/>
</dbReference>
<evidence type="ECO:0000313" key="16">
    <source>
        <dbReference type="Proteomes" id="UP000229385"/>
    </source>
</evidence>
<dbReference type="EMBL" id="PFWU01000052">
    <property type="protein sequence ID" value="PJA45048.1"/>
    <property type="molecule type" value="Genomic_DNA"/>
</dbReference>
<dbReference type="InterPro" id="IPR008918">
    <property type="entry name" value="HhH2"/>
</dbReference>
<dbReference type="NCBIfam" id="NF004397">
    <property type="entry name" value="PRK05755.1"/>
    <property type="match status" value="1"/>
</dbReference>
<evidence type="ECO:0000259" key="14">
    <source>
        <dbReference type="SMART" id="SM00482"/>
    </source>
</evidence>
<dbReference type="Pfam" id="PF00476">
    <property type="entry name" value="DNA_pol_A"/>
    <property type="match status" value="1"/>
</dbReference>